<dbReference type="Proteomes" id="UP000286287">
    <property type="component" value="Unassembled WGS sequence"/>
</dbReference>
<feature type="non-terminal residue" evidence="1">
    <location>
        <position position="215"/>
    </location>
</feature>
<comment type="caution">
    <text evidence="1">The sequence shown here is derived from an EMBL/GenBank/DDBJ whole genome shotgun (WGS) entry which is preliminary data.</text>
</comment>
<dbReference type="RefSeq" id="WP_147364020.1">
    <property type="nucleotide sequence ID" value="NZ_QYUJ01000011.1"/>
</dbReference>
<evidence type="ECO:0000313" key="1">
    <source>
        <dbReference type="EMBL" id="RJF74224.1"/>
    </source>
</evidence>
<keyword evidence="2" id="KW-1185">Reference proteome</keyword>
<organism evidence="1 2">
    <name type="scientific">Deinococcus cavernae</name>
    <dbReference type="NCBI Taxonomy" id="2320857"/>
    <lineage>
        <taxon>Bacteria</taxon>
        <taxon>Thermotogati</taxon>
        <taxon>Deinococcota</taxon>
        <taxon>Deinococci</taxon>
        <taxon>Deinococcales</taxon>
        <taxon>Deinococcaceae</taxon>
        <taxon>Deinococcus</taxon>
    </lineage>
</organism>
<dbReference type="EMBL" id="QYUJ01000011">
    <property type="protein sequence ID" value="RJF74224.1"/>
    <property type="molecule type" value="Genomic_DNA"/>
</dbReference>
<evidence type="ECO:0000313" key="2">
    <source>
        <dbReference type="Proteomes" id="UP000286287"/>
    </source>
</evidence>
<reference evidence="1 2" key="1">
    <citation type="submission" date="2018-09" db="EMBL/GenBank/DDBJ databases">
        <authorList>
            <person name="Zhu H."/>
        </authorList>
    </citation>
    <scope>NUCLEOTIDE SEQUENCE [LARGE SCALE GENOMIC DNA]</scope>
    <source>
        <strain evidence="1 2">K2S05-167</strain>
    </source>
</reference>
<accession>A0A418VDI0</accession>
<sequence length="215" mass="24377">MRQERPLPSEYEDYNESFDDSFDTDASAVTALRRSTYDYGLEDCLGSQGVHLGTLQTHGVVERLENRARGAVLRDAHIPSTLEEVEVMLGIHGEDVVRTPAAAAHLVDRLMTLHDYMGQRVQAHPKLKDHPAGQAIRRIPMHDLTAISAGLKRVYRTYITNKTSQIRNRLMRLRAALTVLLNAFRQQELLASLLRFLLPDEPEDATPRPIYARPR</sequence>
<dbReference type="AlphaFoldDB" id="A0A418VDI0"/>
<gene>
    <name evidence="1" type="ORF">D3875_04510</name>
</gene>
<name>A0A418VDI0_9DEIO</name>
<protein>
    <submittedName>
        <fullName evidence="1">Uncharacterized protein</fullName>
    </submittedName>
</protein>
<proteinExistence type="predicted"/>